<evidence type="ECO:0000256" key="1">
    <source>
        <dbReference type="ARBA" id="ARBA00001947"/>
    </source>
</evidence>
<reference evidence="20 21" key="1">
    <citation type="journal article" date="2012" name="J. Bacteriol.">
        <title>Complete genome sequence of Klebsiella oxytoca KCTC 1686, used in production of 2,3-butanediol.</title>
        <authorList>
            <person name="Shin S.H."/>
            <person name="Kim S."/>
            <person name="Kim J.Y."/>
            <person name="Lee S."/>
            <person name="Um Y."/>
            <person name="Oh M.K."/>
            <person name="Kim Y.R."/>
            <person name="Lee J."/>
            <person name="Yang K.S."/>
        </authorList>
    </citation>
    <scope>NUCLEOTIDE SEQUENCE [LARGE SCALE GENOMIC DNA]</scope>
    <source>
        <strain evidence="21">ATCC 8724 / DSM 4798 / JCM 20051 / NBRC 3318 / NRRL B-199 / KCTC 1686</strain>
    </source>
</reference>
<evidence type="ECO:0000313" key="20">
    <source>
        <dbReference type="EMBL" id="AEX06496.1"/>
    </source>
</evidence>
<dbReference type="Pfam" id="PF19425">
    <property type="entry name" value="Csd3_N2"/>
    <property type="match status" value="1"/>
</dbReference>
<dbReference type="GO" id="GO:0071555">
    <property type="term" value="P:cell wall organization"/>
    <property type="evidence" value="ECO:0007669"/>
    <property type="project" value="UniProtKB-KW"/>
</dbReference>
<evidence type="ECO:0000256" key="5">
    <source>
        <dbReference type="ARBA" id="ARBA00022475"/>
    </source>
</evidence>
<evidence type="ECO:0000256" key="13">
    <source>
        <dbReference type="ARBA" id="ARBA00023136"/>
    </source>
</evidence>
<dbReference type="CDD" id="cd12797">
    <property type="entry name" value="M23_peptidase"/>
    <property type="match status" value="1"/>
</dbReference>
<evidence type="ECO:0000256" key="18">
    <source>
        <dbReference type="SAM" id="Phobius"/>
    </source>
</evidence>
<dbReference type="GO" id="GO:0004222">
    <property type="term" value="F:metalloendopeptidase activity"/>
    <property type="evidence" value="ECO:0007669"/>
    <property type="project" value="TreeGrafter"/>
</dbReference>
<feature type="domain" description="LysM" evidence="19">
    <location>
        <begin position="97"/>
        <end position="142"/>
    </location>
</feature>
<feature type="compositionally biased region" description="Acidic residues" evidence="17">
    <location>
        <begin position="75"/>
        <end position="88"/>
    </location>
</feature>
<comment type="similarity">
    <text evidence="4">Belongs to the peptidase M23B family.</text>
</comment>
<dbReference type="Gene3D" id="2.70.70.10">
    <property type="entry name" value="Glucose Permease (Domain IIA)"/>
    <property type="match status" value="1"/>
</dbReference>
<dbReference type="SMART" id="SM00257">
    <property type="entry name" value="LysM"/>
    <property type="match status" value="1"/>
</dbReference>
<keyword evidence="12" id="KW-0482">Metalloprotease</keyword>
<dbReference type="Pfam" id="PF01551">
    <property type="entry name" value="Peptidase_M23"/>
    <property type="match status" value="1"/>
</dbReference>
<proteinExistence type="inferred from homology"/>
<keyword evidence="14" id="KW-0961">Cell wall biogenesis/degradation</keyword>
<dbReference type="InterPro" id="IPR011055">
    <property type="entry name" value="Dup_hybrid_motif"/>
</dbReference>
<organism evidence="20 21">
    <name type="scientific">Klebsiella michiganensis (strain ATCC 8724 / DSM 4798 / JCM 20051 / NBRC 3318 / NRRL B-199 / KCTC 1686 / BUCSAV 143 / CCM 1901)</name>
    <dbReference type="NCBI Taxonomy" id="1006551"/>
    <lineage>
        <taxon>Bacteria</taxon>
        <taxon>Pseudomonadati</taxon>
        <taxon>Pseudomonadota</taxon>
        <taxon>Gammaproteobacteria</taxon>
        <taxon>Enterobacterales</taxon>
        <taxon>Enterobacteriaceae</taxon>
        <taxon>Klebsiella/Raoultella group</taxon>
        <taxon>Klebsiella</taxon>
    </lineage>
</organism>
<dbReference type="GO" id="GO:0006508">
    <property type="term" value="P:proteolysis"/>
    <property type="evidence" value="ECO:0007669"/>
    <property type="project" value="UniProtKB-KW"/>
</dbReference>
<evidence type="ECO:0000256" key="9">
    <source>
        <dbReference type="ARBA" id="ARBA00022801"/>
    </source>
</evidence>
<feature type="transmembrane region" description="Helical" evidence="18">
    <location>
        <begin position="21"/>
        <end position="41"/>
    </location>
</feature>
<evidence type="ECO:0000256" key="10">
    <source>
        <dbReference type="ARBA" id="ARBA00022833"/>
    </source>
</evidence>
<dbReference type="AlphaFoldDB" id="A0A0H3HIS8"/>
<dbReference type="GO" id="GO:0005886">
    <property type="term" value="C:plasma membrane"/>
    <property type="evidence" value="ECO:0007669"/>
    <property type="project" value="UniProtKB-SubCell"/>
</dbReference>
<evidence type="ECO:0000256" key="17">
    <source>
        <dbReference type="SAM" id="MobiDB-lite"/>
    </source>
</evidence>
<dbReference type="InterPro" id="IPR018392">
    <property type="entry name" value="LysM"/>
</dbReference>
<feature type="region of interest" description="Disordered" evidence="17">
    <location>
        <begin position="67"/>
        <end position="99"/>
    </location>
</feature>
<dbReference type="FunFam" id="2.70.70.10:FF:000002">
    <property type="entry name" value="Murein DD-endopeptidase MepM"/>
    <property type="match status" value="1"/>
</dbReference>
<evidence type="ECO:0000256" key="2">
    <source>
        <dbReference type="ARBA" id="ARBA00004162"/>
    </source>
</evidence>
<evidence type="ECO:0000313" key="21">
    <source>
        <dbReference type="Proteomes" id="UP000007843"/>
    </source>
</evidence>
<dbReference type="FunFam" id="3.10.450.350:FF:000002">
    <property type="entry name" value="Murein DD-endopeptidase MepM"/>
    <property type="match status" value="1"/>
</dbReference>
<dbReference type="InterPro" id="IPR013731">
    <property type="entry name" value="OapA_N"/>
</dbReference>
<comment type="subcellular location">
    <subcellularLocation>
        <location evidence="2">Cell membrane</location>
        <topology evidence="2">Single-pass membrane protein</topology>
    </subcellularLocation>
</comment>
<evidence type="ECO:0000259" key="19">
    <source>
        <dbReference type="PROSITE" id="PS51782"/>
    </source>
</evidence>
<dbReference type="GO" id="GO:0046872">
    <property type="term" value="F:metal ion binding"/>
    <property type="evidence" value="ECO:0007669"/>
    <property type="project" value="UniProtKB-KW"/>
</dbReference>
<dbReference type="InterPro" id="IPR036779">
    <property type="entry name" value="LysM_dom_sf"/>
</dbReference>
<keyword evidence="5" id="KW-1003">Cell membrane</keyword>
<dbReference type="SUPFAM" id="SSF54106">
    <property type="entry name" value="LysM domain"/>
    <property type="match status" value="1"/>
</dbReference>
<dbReference type="Pfam" id="PF01476">
    <property type="entry name" value="LysM"/>
    <property type="match status" value="1"/>
</dbReference>
<dbReference type="InterPro" id="IPR045834">
    <property type="entry name" value="Csd3_N2"/>
</dbReference>
<evidence type="ECO:0000256" key="3">
    <source>
        <dbReference type="ARBA" id="ARBA00004776"/>
    </source>
</evidence>
<dbReference type="PANTHER" id="PTHR21666">
    <property type="entry name" value="PEPTIDASE-RELATED"/>
    <property type="match status" value="1"/>
</dbReference>
<comment type="cofactor">
    <cofactor evidence="1">
        <name>Zn(2+)</name>
        <dbReference type="ChEBI" id="CHEBI:29105"/>
    </cofactor>
</comment>
<dbReference type="Proteomes" id="UP000007843">
    <property type="component" value="Chromosome"/>
</dbReference>
<evidence type="ECO:0000256" key="16">
    <source>
        <dbReference type="ARBA" id="ARBA00075179"/>
    </source>
</evidence>
<keyword evidence="13 18" id="KW-0472">Membrane</keyword>
<evidence type="ECO:0000256" key="15">
    <source>
        <dbReference type="ARBA" id="ARBA00070993"/>
    </source>
</evidence>
<dbReference type="Pfam" id="PF08525">
    <property type="entry name" value="OapA_N"/>
    <property type="match status" value="1"/>
</dbReference>
<dbReference type="NCBIfam" id="NF008652">
    <property type="entry name" value="PRK11649.1"/>
    <property type="match status" value="1"/>
</dbReference>
<evidence type="ECO:0000256" key="12">
    <source>
        <dbReference type="ARBA" id="ARBA00023049"/>
    </source>
</evidence>
<dbReference type="InterPro" id="IPR050570">
    <property type="entry name" value="Cell_wall_metabolism_enzyme"/>
</dbReference>
<dbReference type="PANTHER" id="PTHR21666:SF292">
    <property type="entry name" value="MUREIN DD-ENDOPEPTIDASE MEPM"/>
    <property type="match status" value="1"/>
</dbReference>
<protein>
    <recommendedName>
        <fullName evidence="15">Murein DD-endopeptidase MepM</fullName>
    </recommendedName>
    <alternativeName>
        <fullName evidence="16">Murein hydrolase MepM</fullName>
    </alternativeName>
</protein>
<accession>A0A0H3HIS8</accession>
<dbReference type="PROSITE" id="PS51782">
    <property type="entry name" value="LYSM"/>
    <property type="match status" value="1"/>
</dbReference>
<keyword evidence="9" id="KW-0378">Hydrolase</keyword>
<keyword evidence="6" id="KW-0645">Protease</keyword>
<gene>
    <name evidence="20" type="ordered locus">KOX_23900</name>
</gene>
<evidence type="ECO:0000256" key="8">
    <source>
        <dbReference type="ARBA" id="ARBA00022723"/>
    </source>
</evidence>
<dbReference type="HOGENOM" id="CLU_026846_0_2_6"/>
<comment type="pathway">
    <text evidence="3">Cell wall biogenesis; cell wall polysaccharide biosynthesis.</text>
</comment>
<dbReference type="InterPro" id="IPR016047">
    <property type="entry name" value="M23ase_b-sheet_dom"/>
</dbReference>
<name>A0A0H3HIS8_KLEM8</name>
<evidence type="ECO:0000256" key="6">
    <source>
        <dbReference type="ARBA" id="ARBA00022670"/>
    </source>
</evidence>
<dbReference type="SUPFAM" id="SSF51261">
    <property type="entry name" value="Duplicated hybrid motif"/>
    <property type="match status" value="1"/>
</dbReference>
<evidence type="ECO:0000256" key="4">
    <source>
        <dbReference type="ARBA" id="ARBA00006646"/>
    </source>
</evidence>
<sequence>MQQIARAVTQAFNNLPRPHRVMLGSLSVLTLAVAVWRPYIYHHPETAPISRTIELEQSEIRSLLPEASEPIDQAPQEEEAIPQDELDDKADSDSGGHEYVVSTGDTLSSILNQYGIDMGDIARLSSADKELRNLKIGQQLSWTLTADGDLQSLTWEMSRRETRTYDRVANGFKMSSELQKGDWVNNVLKGTVGGSFVASARDAGLTSTEISAVIKAMQWQMDFRKLKKGDEFSVLMSREMLDGKREQSQLLGVRLRSDGKDYYAIRAEDGKFYDRNGTGLAKGFLRFPTARQFRVSSNFNPRRLNPVTGRVAPHRGVDFAMPQGTPVLSVGDGEVVVAKRSGAAGYYVAVRHGRTYTTRYMHLRKLLVKPGQKVKRGDRIALSGNTGRSTGPHLHYEVWINQQAVNPLTAKLPRTEGLSGSDRTDYLAQAKQVIPQLRFD</sequence>
<dbReference type="KEGG" id="kox:KOX_23900"/>
<dbReference type="CDD" id="cd00118">
    <property type="entry name" value="LysM"/>
    <property type="match status" value="1"/>
</dbReference>
<keyword evidence="11 18" id="KW-1133">Transmembrane helix</keyword>
<keyword evidence="7 18" id="KW-0812">Transmembrane</keyword>
<keyword evidence="10" id="KW-0862">Zinc</keyword>
<dbReference type="Gene3D" id="3.10.450.350">
    <property type="match status" value="2"/>
</dbReference>
<keyword evidence="8" id="KW-0479">Metal-binding</keyword>
<evidence type="ECO:0000256" key="7">
    <source>
        <dbReference type="ARBA" id="ARBA00022692"/>
    </source>
</evidence>
<dbReference type="RefSeq" id="WP_014229851.1">
    <property type="nucleotide sequence ID" value="NC_016612.1"/>
</dbReference>
<evidence type="ECO:0000256" key="14">
    <source>
        <dbReference type="ARBA" id="ARBA00023316"/>
    </source>
</evidence>
<evidence type="ECO:0000256" key="11">
    <source>
        <dbReference type="ARBA" id="ARBA00022989"/>
    </source>
</evidence>
<dbReference type="EMBL" id="CP003218">
    <property type="protein sequence ID" value="AEX06496.1"/>
    <property type="molecule type" value="Genomic_DNA"/>
</dbReference>
<dbReference type="FunFam" id="3.10.450.350:FF:000001">
    <property type="entry name" value="Murein DD-endopeptidase MepM"/>
    <property type="match status" value="1"/>
</dbReference>